<reference evidence="1 2" key="1">
    <citation type="submission" date="2017-11" db="EMBL/GenBank/DDBJ databases">
        <title>Draft genome sequence of Rhizobiales bacterium SY3-13.</title>
        <authorList>
            <person name="Sun C."/>
        </authorList>
    </citation>
    <scope>NUCLEOTIDE SEQUENCE [LARGE SCALE GENOMIC DNA]</scope>
    <source>
        <strain evidence="1 2">SY3-13</strain>
    </source>
</reference>
<dbReference type="AlphaFoldDB" id="A0A2M9G6R1"/>
<proteinExistence type="predicted"/>
<dbReference type="Proteomes" id="UP000229498">
    <property type="component" value="Unassembled WGS sequence"/>
</dbReference>
<protein>
    <recommendedName>
        <fullName evidence="3">DUF429 domain-containing protein</fullName>
    </recommendedName>
</protein>
<dbReference type="EMBL" id="PHIG01000005">
    <property type="protein sequence ID" value="PJK31391.1"/>
    <property type="molecule type" value="Genomic_DNA"/>
</dbReference>
<dbReference type="OrthoDB" id="9804758at2"/>
<gene>
    <name evidence="1" type="ORF">CVT23_01550</name>
</gene>
<comment type="caution">
    <text evidence="1">The sequence shown here is derived from an EMBL/GenBank/DDBJ whole genome shotgun (WGS) entry which is preliminary data.</text>
</comment>
<name>A0A2M9G6R1_9PROT</name>
<evidence type="ECO:0000313" key="1">
    <source>
        <dbReference type="EMBL" id="PJK31391.1"/>
    </source>
</evidence>
<organism evidence="1 2">
    <name type="scientific">Minwuia thermotolerans</name>
    <dbReference type="NCBI Taxonomy" id="2056226"/>
    <lineage>
        <taxon>Bacteria</taxon>
        <taxon>Pseudomonadati</taxon>
        <taxon>Pseudomonadota</taxon>
        <taxon>Alphaproteobacteria</taxon>
        <taxon>Minwuiales</taxon>
        <taxon>Minwuiaceae</taxon>
        <taxon>Minwuia</taxon>
    </lineage>
</organism>
<keyword evidence="2" id="KW-1185">Reference proteome</keyword>
<evidence type="ECO:0008006" key="3">
    <source>
        <dbReference type="Google" id="ProtNLM"/>
    </source>
</evidence>
<accession>A0A2M9G6R1</accession>
<dbReference type="RefSeq" id="WP_109793817.1">
    <property type="nucleotide sequence ID" value="NZ_PHIG01000005.1"/>
</dbReference>
<evidence type="ECO:0000313" key="2">
    <source>
        <dbReference type="Proteomes" id="UP000229498"/>
    </source>
</evidence>
<sequence length="294" mass="32505">MVSEKHPEFELLAVVDFSAAASPGPKRPTENRCWAALAVLGRRLDPVYCRTRQDLLELLHGALAEVAGPALIAWDFPFGYPVGSGLGGGRAAAQLLFGLVEDGPKDANNRFDVADRLNRRIGNPPGPFWGRPRTQAAETVYETRPPFGHHGFTEWRLVERQVREAGHKSIQSVWKLAYAGSVGSQALMGLALIERLNRSLDRSRRTLYWPFETGWNADLDGVVHVECWPTLFPFEDQPYAIRDARQVAATRDGLLGAQNEGYLVDMLAAPASLTAAEREAVMTEEGWILGFPSR</sequence>